<dbReference type="InterPro" id="IPR005467">
    <property type="entry name" value="His_kinase_dom"/>
</dbReference>
<dbReference type="PANTHER" id="PTHR43395">
    <property type="entry name" value="SENSOR HISTIDINE KINASE CHEA"/>
    <property type="match status" value="1"/>
</dbReference>
<dbReference type="InterPro" id="IPR003594">
    <property type="entry name" value="HATPase_dom"/>
</dbReference>
<dbReference type="RefSeq" id="WP_046054293.1">
    <property type="nucleotide sequence ID" value="NZ_LACH01000026.1"/>
</dbReference>
<dbReference type="PRINTS" id="PR00344">
    <property type="entry name" value="BCTRLSENSOR"/>
</dbReference>
<dbReference type="EC" id="2.7.13.3" evidence="2"/>
<dbReference type="EMBL" id="LACH01000026">
    <property type="protein sequence ID" value="KJZ65210.1"/>
    <property type="molecule type" value="Genomic_DNA"/>
</dbReference>
<dbReference type="Gene3D" id="3.30.565.10">
    <property type="entry name" value="Histidine kinase-like ATPase, C-terminal domain"/>
    <property type="match status" value="1"/>
</dbReference>
<comment type="caution">
    <text evidence="14">The sequence shown here is derived from an EMBL/GenBank/DDBJ whole genome shotgun (WGS) entry which is preliminary data.</text>
</comment>
<evidence type="ECO:0000313" key="15">
    <source>
        <dbReference type="Proteomes" id="UP000033400"/>
    </source>
</evidence>
<dbReference type="SMART" id="SM00387">
    <property type="entry name" value="HATPase_c"/>
    <property type="match status" value="1"/>
</dbReference>
<dbReference type="PATRIC" id="fig|294.133.peg.2238"/>
<evidence type="ECO:0000256" key="1">
    <source>
        <dbReference type="ARBA" id="ARBA00000085"/>
    </source>
</evidence>
<dbReference type="GO" id="GO:0000155">
    <property type="term" value="F:phosphorelay sensor kinase activity"/>
    <property type="evidence" value="ECO:0007669"/>
    <property type="project" value="InterPro"/>
</dbReference>
<feature type="region of interest" description="Disordered" evidence="10">
    <location>
        <begin position="318"/>
        <end position="360"/>
    </location>
</feature>
<dbReference type="Pfam" id="PF02518">
    <property type="entry name" value="HATPase_c"/>
    <property type="match status" value="1"/>
</dbReference>
<evidence type="ECO:0000313" key="14">
    <source>
        <dbReference type="EMBL" id="KJZ65210.1"/>
    </source>
</evidence>
<evidence type="ECO:0000259" key="12">
    <source>
        <dbReference type="PROSITE" id="PS50851"/>
    </source>
</evidence>
<keyword evidence="6" id="KW-0418">Kinase</keyword>
<keyword evidence="7" id="KW-0902">Two-component regulatory system</keyword>
<dbReference type="Gene3D" id="2.30.30.40">
    <property type="entry name" value="SH3 Domains"/>
    <property type="match status" value="1"/>
</dbReference>
<dbReference type="InterPro" id="IPR036890">
    <property type="entry name" value="HATPase_C_sf"/>
</dbReference>
<dbReference type="InterPro" id="IPR036641">
    <property type="entry name" value="HPT_dom_sf"/>
</dbReference>
<dbReference type="CDD" id="cd00088">
    <property type="entry name" value="HPT"/>
    <property type="match status" value="1"/>
</dbReference>
<dbReference type="PANTHER" id="PTHR43395:SF1">
    <property type="entry name" value="CHEMOTAXIS PROTEIN CHEA"/>
    <property type="match status" value="1"/>
</dbReference>
<dbReference type="GO" id="GO:0006935">
    <property type="term" value="P:chemotaxis"/>
    <property type="evidence" value="ECO:0007669"/>
    <property type="project" value="InterPro"/>
</dbReference>
<reference evidence="14 15" key="1">
    <citation type="submission" date="2015-03" db="EMBL/GenBank/DDBJ databases">
        <title>Comparative genomics of Pseudomonas insights into diversity of traits involved in vanlence and defense.</title>
        <authorList>
            <person name="Qin Y."/>
        </authorList>
    </citation>
    <scope>NUCLEOTIDE SEQUENCE [LARGE SCALE GENOMIC DNA]</scope>
    <source>
        <strain evidence="14 15">H24</strain>
    </source>
</reference>
<keyword evidence="4 9" id="KW-0597">Phosphoprotein</keyword>
<dbReference type="GO" id="GO:0005737">
    <property type="term" value="C:cytoplasm"/>
    <property type="evidence" value="ECO:0007669"/>
    <property type="project" value="InterPro"/>
</dbReference>
<comment type="function">
    <text evidence="8">Involved in the transmission of sensory signals from the chemoreceptors to the flagellar motors. CheA is autophosphorylated; it can transfer its phosphate group to either CheB or CheY.</text>
</comment>
<feature type="modified residue" description="Phosphohistidine" evidence="9">
    <location>
        <position position="49"/>
    </location>
</feature>
<dbReference type="Gene3D" id="1.10.287.560">
    <property type="entry name" value="Histidine kinase CheA-like, homodimeric domain"/>
    <property type="match status" value="1"/>
</dbReference>
<feature type="domain" description="HPt" evidence="13">
    <location>
        <begin position="2"/>
        <end position="106"/>
    </location>
</feature>
<proteinExistence type="predicted"/>
<dbReference type="FunFam" id="3.30.565.10:FF:000016">
    <property type="entry name" value="Chemotaxis protein CheA, putative"/>
    <property type="match status" value="1"/>
</dbReference>
<dbReference type="InterPro" id="IPR004105">
    <property type="entry name" value="CheA-like_dim"/>
</dbReference>
<dbReference type="OrthoDB" id="9803176at2"/>
<evidence type="ECO:0000259" key="13">
    <source>
        <dbReference type="PROSITE" id="PS50894"/>
    </source>
</evidence>
<comment type="catalytic activity">
    <reaction evidence="1">
        <text>ATP + protein L-histidine = ADP + protein N-phospho-L-histidine.</text>
        <dbReference type="EC" id="2.7.13.3"/>
    </reaction>
</comment>
<dbReference type="CDD" id="cd16916">
    <property type="entry name" value="HATPase_CheA-like"/>
    <property type="match status" value="1"/>
</dbReference>
<dbReference type="Pfam" id="PF01584">
    <property type="entry name" value="CheW"/>
    <property type="match status" value="1"/>
</dbReference>
<dbReference type="InterPro" id="IPR008207">
    <property type="entry name" value="Sig_transdc_His_kin_Hpt_dom"/>
</dbReference>
<dbReference type="SMART" id="SM00073">
    <property type="entry name" value="HPT"/>
    <property type="match status" value="1"/>
</dbReference>
<dbReference type="SUPFAM" id="SSF47384">
    <property type="entry name" value="Homodimeric domain of signal transducing histidine kinase"/>
    <property type="match status" value="1"/>
</dbReference>
<dbReference type="SUPFAM" id="SSF55874">
    <property type="entry name" value="ATPase domain of HSP90 chaperone/DNA topoisomerase II/histidine kinase"/>
    <property type="match status" value="1"/>
</dbReference>
<dbReference type="InterPro" id="IPR036097">
    <property type="entry name" value="HisK_dim/P_sf"/>
</dbReference>
<organism evidence="14 15">
    <name type="scientific">Pseudomonas fluorescens</name>
    <dbReference type="NCBI Taxonomy" id="294"/>
    <lineage>
        <taxon>Bacteria</taxon>
        <taxon>Pseudomonadati</taxon>
        <taxon>Pseudomonadota</taxon>
        <taxon>Gammaproteobacteria</taxon>
        <taxon>Pseudomonadales</taxon>
        <taxon>Pseudomonadaceae</taxon>
        <taxon>Pseudomonas</taxon>
    </lineage>
</organism>
<dbReference type="PROSITE" id="PS50851">
    <property type="entry name" value="CHEW"/>
    <property type="match status" value="1"/>
</dbReference>
<dbReference type="Pfam" id="PF02895">
    <property type="entry name" value="H-kinase_dim"/>
    <property type="match status" value="1"/>
</dbReference>
<dbReference type="CDD" id="cd00731">
    <property type="entry name" value="CheA_reg"/>
    <property type="match status" value="1"/>
</dbReference>
<dbReference type="PROSITE" id="PS50109">
    <property type="entry name" value="HIS_KIN"/>
    <property type="match status" value="1"/>
</dbReference>
<evidence type="ECO:0000256" key="6">
    <source>
        <dbReference type="ARBA" id="ARBA00022777"/>
    </source>
</evidence>
<sequence>MSFGADEEILQDFLVEAGEILEQLSEQLVELESRPDDADLLNAIFRGFHTVKGGAGFLQLNELVECCHIAENVFDILRKGERRVDSELMDVVLEALDAVNGMFTEVRERSPITAATPELLAALARLAEPQTADETAPVAEVVEEPAAESESGDITDNEFEQLLDSLNAVKAQAEAPAVVPAPSSNAAASDEITDAEFESLLDQLHGKGQFAVDAVAPAPAAPAAPKAAGDSSDITDDEFEALLDQLHGKGNFAVEALESAIAAVPAPAAPTAKVAGGDLISDHEFESLLDELHGKGKFTEVGTGAVVSAPASKAPAPVAKPAAKAPEPPKPAAAAAPAPARAAPSAPPPEKPASEAETTVRVDTARLDEIMNMVGELVLVRNRLVRLGLNSGDEAMSKAVSNLDVVTADLQTAVMKTRMQPIKKVFGRFPRLVRDLARQLKKEINLELVGEETDLDKNLVEALADPLVHLVRNSVDHGIEEPAEREAMGKPRSGKVILSAEQEGDHILLSISDDGKGMDADVLRGIAVKKGLMDKDAADRLSESDCFNLIFAPGFSTKTEISDVSGRGVGMDVVKTKIAQLNGTINIYSTKGKGSKIVIKVPLTLAIMPTLMVMLGNQAFAFPLVNVNEIFHLDLSRTNVVDGQEVVIVRDKALPLFYLKRWLVSSAAHEEQREGHVVILSVGTQRIGFVVDQLVGQEEVVIKPLGKMLQGTPGMSGATITGDGRIALILDVPSMLKRYAARRI</sequence>
<dbReference type="InterPro" id="IPR051315">
    <property type="entry name" value="Bact_Chemotaxis_CheA"/>
</dbReference>
<feature type="compositionally biased region" description="Low complexity" evidence="10">
    <location>
        <begin position="332"/>
        <end position="344"/>
    </location>
</feature>
<dbReference type="InterPro" id="IPR002545">
    <property type="entry name" value="CheW-lke_dom"/>
</dbReference>
<dbReference type="FunFam" id="2.30.30.40:FF:000048">
    <property type="entry name" value="Chemotaxis protein CheA, putative"/>
    <property type="match status" value="1"/>
</dbReference>
<dbReference type="SMART" id="SM00260">
    <property type="entry name" value="CheW"/>
    <property type="match status" value="1"/>
</dbReference>
<evidence type="ECO:0000256" key="4">
    <source>
        <dbReference type="ARBA" id="ARBA00022553"/>
    </source>
</evidence>
<name>A0A0F4V9M2_PSEFL</name>
<gene>
    <name evidence="14" type="ORF">VD17_13870</name>
</gene>
<dbReference type="Pfam" id="PF01627">
    <property type="entry name" value="Hpt"/>
    <property type="match status" value="1"/>
</dbReference>
<dbReference type="InterPro" id="IPR004358">
    <property type="entry name" value="Sig_transdc_His_kin-like_C"/>
</dbReference>
<evidence type="ECO:0000259" key="11">
    <source>
        <dbReference type="PROSITE" id="PS50109"/>
    </source>
</evidence>
<dbReference type="FunFam" id="1.20.120.160:FF:000008">
    <property type="entry name" value="Chemotaxis sensor histidine kinase CheA"/>
    <property type="match status" value="1"/>
</dbReference>
<evidence type="ECO:0000256" key="3">
    <source>
        <dbReference type="ARBA" id="ARBA00021495"/>
    </source>
</evidence>
<evidence type="ECO:0000256" key="5">
    <source>
        <dbReference type="ARBA" id="ARBA00022679"/>
    </source>
</evidence>
<dbReference type="PROSITE" id="PS50894">
    <property type="entry name" value="HPT"/>
    <property type="match status" value="1"/>
</dbReference>
<dbReference type="InterPro" id="IPR037006">
    <property type="entry name" value="CheA-like_homodim_sf"/>
</dbReference>
<keyword evidence="5" id="KW-0808">Transferase</keyword>
<feature type="domain" description="CheW-like" evidence="12">
    <location>
        <begin position="607"/>
        <end position="741"/>
    </location>
</feature>
<feature type="domain" description="Histidine kinase" evidence="11">
    <location>
        <begin position="396"/>
        <end position="605"/>
    </location>
</feature>
<evidence type="ECO:0000256" key="2">
    <source>
        <dbReference type="ARBA" id="ARBA00012438"/>
    </source>
</evidence>
<evidence type="ECO:0000256" key="9">
    <source>
        <dbReference type="PROSITE-ProRule" id="PRU00110"/>
    </source>
</evidence>
<evidence type="ECO:0000256" key="10">
    <source>
        <dbReference type="SAM" id="MobiDB-lite"/>
    </source>
</evidence>
<protein>
    <recommendedName>
        <fullName evidence="3">Chemotaxis protein CheA</fullName>
        <ecNumber evidence="2">2.7.13.3</ecNumber>
    </recommendedName>
</protein>
<dbReference type="SMART" id="SM01231">
    <property type="entry name" value="H-kinase_dim"/>
    <property type="match status" value="1"/>
</dbReference>
<dbReference type="Gene3D" id="1.20.120.160">
    <property type="entry name" value="HPT domain"/>
    <property type="match status" value="1"/>
</dbReference>
<dbReference type="SUPFAM" id="SSF50341">
    <property type="entry name" value="CheW-like"/>
    <property type="match status" value="1"/>
</dbReference>
<dbReference type="InterPro" id="IPR036061">
    <property type="entry name" value="CheW-like_dom_sf"/>
</dbReference>
<accession>A0A0F4V9M2</accession>
<dbReference type="SUPFAM" id="SSF47226">
    <property type="entry name" value="Histidine-containing phosphotransfer domain, HPT domain"/>
    <property type="match status" value="1"/>
</dbReference>
<dbReference type="Proteomes" id="UP000033400">
    <property type="component" value="Unassembled WGS sequence"/>
</dbReference>
<evidence type="ECO:0000256" key="7">
    <source>
        <dbReference type="ARBA" id="ARBA00023012"/>
    </source>
</evidence>
<evidence type="ECO:0000256" key="8">
    <source>
        <dbReference type="ARBA" id="ARBA00035100"/>
    </source>
</evidence>
<dbReference type="AlphaFoldDB" id="A0A0F4V9M2"/>